<dbReference type="Proteomes" id="UP000800235">
    <property type="component" value="Unassembled WGS sequence"/>
</dbReference>
<feature type="domain" description="Rad21/Rec8-like protein N-terminal" evidence="6">
    <location>
        <begin position="1"/>
        <end position="107"/>
    </location>
</feature>
<dbReference type="Gene3D" id="1.10.10.580">
    <property type="entry name" value="Structural maintenance of chromosome 1. Chain E"/>
    <property type="match status" value="1"/>
</dbReference>
<reference evidence="7" key="1">
    <citation type="journal article" date="2020" name="Stud. Mycol.">
        <title>101 Dothideomycetes genomes: a test case for predicting lifestyles and emergence of pathogens.</title>
        <authorList>
            <person name="Haridas S."/>
            <person name="Albert R."/>
            <person name="Binder M."/>
            <person name="Bloem J."/>
            <person name="Labutti K."/>
            <person name="Salamov A."/>
            <person name="Andreopoulos B."/>
            <person name="Baker S."/>
            <person name="Barry K."/>
            <person name="Bills G."/>
            <person name="Bluhm B."/>
            <person name="Cannon C."/>
            <person name="Castanera R."/>
            <person name="Culley D."/>
            <person name="Daum C."/>
            <person name="Ezra D."/>
            <person name="Gonzalez J."/>
            <person name="Henrissat B."/>
            <person name="Kuo A."/>
            <person name="Liang C."/>
            <person name="Lipzen A."/>
            <person name="Lutzoni F."/>
            <person name="Magnuson J."/>
            <person name="Mondo S."/>
            <person name="Nolan M."/>
            <person name="Ohm R."/>
            <person name="Pangilinan J."/>
            <person name="Park H.-J."/>
            <person name="Ramirez L."/>
            <person name="Alfaro M."/>
            <person name="Sun H."/>
            <person name="Tritt A."/>
            <person name="Yoshinaga Y."/>
            <person name="Zwiers L.-H."/>
            <person name="Turgeon B."/>
            <person name="Goodwin S."/>
            <person name="Spatafora J."/>
            <person name="Crous P."/>
            <person name="Grigoriev I."/>
        </authorList>
    </citation>
    <scope>NUCLEOTIDE SEQUENCE</scope>
    <source>
        <strain evidence="7">CBS 130266</strain>
    </source>
</reference>
<dbReference type="InterPro" id="IPR039781">
    <property type="entry name" value="Rad21/Rec8-like"/>
</dbReference>
<dbReference type="InterPro" id="IPR006910">
    <property type="entry name" value="Rad21_Rec8_N"/>
</dbReference>
<name>A0A9P4NGT6_9PEZI</name>
<dbReference type="GO" id="GO:1990414">
    <property type="term" value="P:replication-born double-strand break repair via sister chromatid exchange"/>
    <property type="evidence" value="ECO:0007669"/>
    <property type="project" value="TreeGrafter"/>
</dbReference>
<evidence type="ECO:0000256" key="2">
    <source>
        <dbReference type="ARBA" id="ARBA00009870"/>
    </source>
</evidence>
<organism evidence="7 8">
    <name type="scientific">Tothia fuscella</name>
    <dbReference type="NCBI Taxonomy" id="1048955"/>
    <lineage>
        <taxon>Eukaryota</taxon>
        <taxon>Fungi</taxon>
        <taxon>Dikarya</taxon>
        <taxon>Ascomycota</taxon>
        <taxon>Pezizomycotina</taxon>
        <taxon>Dothideomycetes</taxon>
        <taxon>Pleosporomycetidae</taxon>
        <taxon>Venturiales</taxon>
        <taxon>Cylindrosympodiaceae</taxon>
        <taxon>Tothia</taxon>
    </lineage>
</organism>
<dbReference type="SUPFAM" id="SSF46785">
    <property type="entry name" value="Winged helix' DNA-binding domain"/>
    <property type="match status" value="1"/>
</dbReference>
<comment type="similarity">
    <text evidence="2">Belongs to the rad21 family.</text>
</comment>
<evidence type="ECO:0000313" key="7">
    <source>
        <dbReference type="EMBL" id="KAF2420985.1"/>
    </source>
</evidence>
<dbReference type="PANTHER" id="PTHR12585:SF69">
    <property type="entry name" value="FI11703P"/>
    <property type="match status" value="1"/>
</dbReference>
<dbReference type="Pfam" id="PF04825">
    <property type="entry name" value="Rad21_Rec8_N"/>
    <property type="match status" value="1"/>
</dbReference>
<evidence type="ECO:0000313" key="8">
    <source>
        <dbReference type="Proteomes" id="UP000800235"/>
    </source>
</evidence>
<evidence type="ECO:0000256" key="4">
    <source>
        <dbReference type="SAM" id="MobiDB-lite"/>
    </source>
</evidence>
<keyword evidence="8" id="KW-1185">Reference proteome</keyword>
<dbReference type="GO" id="GO:0003682">
    <property type="term" value="F:chromatin binding"/>
    <property type="evidence" value="ECO:0007669"/>
    <property type="project" value="TreeGrafter"/>
</dbReference>
<dbReference type="GO" id="GO:0007064">
    <property type="term" value="P:mitotic sister chromatid cohesion"/>
    <property type="evidence" value="ECO:0007669"/>
    <property type="project" value="TreeGrafter"/>
</dbReference>
<dbReference type="GO" id="GO:0005634">
    <property type="term" value="C:nucleus"/>
    <property type="evidence" value="ECO:0007669"/>
    <property type="project" value="UniProtKB-SubCell"/>
</dbReference>
<keyword evidence="3" id="KW-0539">Nucleus</keyword>
<dbReference type="OrthoDB" id="10071381at2759"/>
<feature type="domain" description="Rad21/Rec8-like protein C-terminal eukaryotic" evidence="5">
    <location>
        <begin position="519"/>
        <end position="556"/>
    </location>
</feature>
<dbReference type="InterPro" id="IPR023093">
    <property type="entry name" value="ScpA-like_C"/>
</dbReference>
<evidence type="ECO:0000256" key="1">
    <source>
        <dbReference type="ARBA" id="ARBA00004123"/>
    </source>
</evidence>
<dbReference type="Pfam" id="PF04824">
    <property type="entry name" value="Rad21_Rec8"/>
    <property type="match status" value="1"/>
</dbReference>
<evidence type="ECO:0000259" key="6">
    <source>
        <dbReference type="Pfam" id="PF04825"/>
    </source>
</evidence>
<evidence type="ECO:0008006" key="9">
    <source>
        <dbReference type="Google" id="ProtNLM"/>
    </source>
</evidence>
<sequence length="610" mass="67323">MFYSDTLLSKTGPLARVWLAANMERRLSKKDCVNSDLEDSIQVMVNESQAPMALRLSGQLLLGVVRIYKRKTGYLLDDCNEALLKIKMAFRPGGNVDLPADQSHTANPESIMLPETLTEIELFQPLPDASILLADPQGFHFNDENDLNWGTQDLLTDSVEQPRNKSVPRPLEDYELDLDMGFDLPGGPDESIEMGRRAPEPLNDGPSFLEDIPLEMVEDLPPRDPSILPAMDHMDDTIGGFRAFDGPTLGLGDTTSKTAPRDRHSLSPFSDIRPSVERELEATFQQNNDNSIYEPQDETVVEAAQRVKRRKILQMDVTTELPNSVIKEQQQDRSKILKPSNFLPRDPMLLALLNMQKNGGFISSILGDGRSTGWAPELRNILSVEVIRRSGERKRKRDSGIADMGSDEDGQSPKAPPLHFEEDEFTAGNAGDLGLDNGIDEEIPADGPVRPPSEEQGGDFGPGSPAPFGDHFDDTTIPLLHPADAGPISQGTQHAVHLLREQFGREGETSPSKRQKASVLFQDLLPEKRTSRRDATKMFFEVLVLATKDAVKVEQGSKELGGALRIRAKRGLYGSWAEERAAGSMETAGTQVQEVALVDSAPEEEEVIMD</sequence>
<comment type="subcellular location">
    <subcellularLocation>
        <location evidence="1">Nucleus</location>
    </subcellularLocation>
</comment>
<evidence type="ECO:0000259" key="5">
    <source>
        <dbReference type="Pfam" id="PF04824"/>
    </source>
</evidence>
<dbReference type="GO" id="GO:0030892">
    <property type="term" value="C:mitotic cohesin complex"/>
    <property type="evidence" value="ECO:0007669"/>
    <property type="project" value="TreeGrafter"/>
</dbReference>
<dbReference type="PANTHER" id="PTHR12585">
    <property type="entry name" value="SCC1 / RAD21 FAMILY MEMBER"/>
    <property type="match status" value="1"/>
</dbReference>
<evidence type="ECO:0000256" key="3">
    <source>
        <dbReference type="ARBA" id="ARBA00023242"/>
    </source>
</evidence>
<comment type="caution">
    <text evidence="7">The sequence shown here is derived from an EMBL/GenBank/DDBJ whole genome shotgun (WGS) entry which is preliminary data.</text>
</comment>
<feature type="region of interest" description="Disordered" evidence="4">
    <location>
        <begin position="392"/>
        <end position="489"/>
    </location>
</feature>
<dbReference type="EMBL" id="MU007105">
    <property type="protein sequence ID" value="KAF2420985.1"/>
    <property type="molecule type" value="Genomic_DNA"/>
</dbReference>
<dbReference type="FunFam" id="1.10.10.580:FF:000004">
    <property type="entry name" value="Double-strand-break repair protein rad21"/>
    <property type="match status" value="1"/>
</dbReference>
<dbReference type="CDD" id="cd21788">
    <property type="entry name" value="Rad21_Rec8_M_SpRad21p-like"/>
    <property type="match status" value="1"/>
</dbReference>
<proteinExistence type="inferred from homology"/>
<dbReference type="InterPro" id="IPR036390">
    <property type="entry name" value="WH_DNA-bd_sf"/>
</dbReference>
<protein>
    <recommendedName>
        <fullName evidence="9">Double-strand-break repair protein rad21</fullName>
    </recommendedName>
</protein>
<dbReference type="AlphaFoldDB" id="A0A9P4NGT6"/>
<gene>
    <name evidence="7" type="ORF">EJ08DRAFT_665465</name>
</gene>
<dbReference type="InterPro" id="IPR006909">
    <property type="entry name" value="Rad21/Rec8_C_eu"/>
</dbReference>
<accession>A0A9P4NGT6</accession>